<dbReference type="InterPro" id="IPR036676">
    <property type="entry name" value="PurM-like_C_sf"/>
</dbReference>
<dbReference type="PANTHER" id="PTHR10520">
    <property type="entry name" value="TRIFUNCTIONAL PURINE BIOSYNTHETIC PROTEIN ADENOSINE-3-RELATED"/>
    <property type="match status" value="1"/>
</dbReference>
<proteinExistence type="predicted"/>
<dbReference type="NCBIfam" id="TIGR00878">
    <property type="entry name" value="purM"/>
    <property type="match status" value="1"/>
</dbReference>
<feature type="non-terminal residue" evidence="8">
    <location>
        <position position="339"/>
    </location>
</feature>
<dbReference type="GO" id="GO:0005829">
    <property type="term" value="C:cytosol"/>
    <property type="evidence" value="ECO:0007669"/>
    <property type="project" value="TreeGrafter"/>
</dbReference>
<organism evidence="8">
    <name type="scientific">marine metagenome</name>
    <dbReference type="NCBI Taxonomy" id="408172"/>
    <lineage>
        <taxon>unclassified sequences</taxon>
        <taxon>metagenomes</taxon>
        <taxon>ecological metagenomes</taxon>
    </lineage>
</organism>
<dbReference type="InterPro" id="IPR010918">
    <property type="entry name" value="PurM-like_C_dom"/>
</dbReference>
<dbReference type="InterPro" id="IPR004733">
    <property type="entry name" value="PurM_cligase"/>
</dbReference>
<feature type="domain" description="PurM-like C-terminal" evidence="7">
    <location>
        <begin position="173"/>
        <end position="267"/>
    </location>
</feature>
<dbReference type="AlphaFoldDB" id="A0A382HMY5"/>
<dbReference type="CDD" id="cd02196">
    <property type="entry name" value="PurM"/>
    <property type="match status" value="1"/>
</dbReference>
<dbReference type="EC" id="6.3.3.1" evidence="2"/>
<dbReference type="GO" id="GO:0004641">
    <property type="term" value="F:phosphoribosylformylglycinamidine cyclo-ligase activity"/>
    <property type="evidence" value="ECO:0007669"/>
    <property type="project" value="UniProtKB-EC"/>
</dbReference>
<gene>
    <name evidence="8" type="ORF">METZ01_LOCUS241413</name>
</gene>
<dbReference type="InterPro" id="IPR036921">
    <property type="entry name" value="PurM-like_N_sf"/>
</dbReference>
<dbReference type="SUPFAM" id="SSF56042">
    <property type="entry name" value="PurM C-terminal domain-like"/>
    <property type="match status" value="1"/>
</dbReference>
<dbReference type="InterPro" id="IPR016188">
    <property type="entry name" value="PurM-like_N"/>
</dbReference>
<evidence type="ECO:0000259" key="6">
    <source>
        <dbReference type="Pfam" id="PF00586"/>
    </source>
</evidence>
<sequence>MTTYKESGVDIHAGTEAISRIKKHVSTTFNKNVLTDLGGFGGCFQFPKDKYNEPVLVSSTDGVGTKLKLAFITGRHDTIGQCLVNHCTNDILAVGARPLFFLDYFASGKLEVDIFEEVVSGLAKACRENNCALIGGETAEMPDFYKRGDYDISGTIIGVVEKSEMMPNRRINSGDFLLGLPSTGLHTNGYSLARKVLLEHYDSEEFIDVLGSTLGEGLLAIHKSYLPILDGILHEDWLVGISHITGGGIIDNTRRILNDKQSLDIDLILNFKSNFEEKKISLFIPSKQLLPNNPLFTNSILDKCKKLILFRKGLTLILSDDFDLKTNIATELASEYGKR</sequence>
<keyword evidence="5" id="KW-0067">ATP-binding</keyword>
<dbReference type="GO" id="GO:0004637">
    <property type="term" value="F:phosphoribosylamine-glycine ligase activity"/>
    <property type="evidence" value="ECO:0007669"/>
    <property type="project" value="TreeGrafter"/>
</dbReference>
<dbReference type="FunFam" id="3.30.1330.10:FF:000001">
    <property type="entry name" value="Phosphoribosylformylglycinamidine cyclo-ligase"/>
    <property type="match status" value="1"/>
</dbReference>
<evidence type="ECO:0000259" key="7">
    <source>
        <dbReference type="Pfam" id="PF02769"/>
    </source>
</evidence>
<evidence type="ECO:0000313" key="8">
    <source>
        <dbReference type="EMBL" id="SVB88559.1"/>
    </source>
</evidence>
<reference evidence="8" key="1">
    <citation type="submission" date="2018-05" db="EMBL/GenBank/DDBJ databases">
        <authorList>
            <person name="Lanie J.A."/>
            <person name="Ng W.-L."/>
            <person name="Kazmierczak K.M."/>
            <person name="Andrzejewski T.M."/>
            <person name="Davidsen T.M."/>
            <person name="Wayne K.J."/>
            <person name="Tettelin H."/>
            <person name="Glass J.I."/>
            <person name="Rusch D."/>
            <person name="Podicherti R."/>
            <person name="Tsui H.-C.T."/>
            <person name="Winkler M.E."/>
        </authorList>
    </citation>
    <scope>NUCLEOTIDE SEQUENCE</scope>
</reference>
<dbReference type="GO" id="GO:0006189">
    <property type="term" value="P:'de novo' IMP biosynthetic process"/>
    <property type="evidence" value="ECO:0007669"/>
    <property type="project" value="UniProtKB-UniPathway"/>
</dbReference>
<dbReference type="PANTHER" id="PTHR10520:SF12">
    <property type="entry name" value="TRIFUNCTIONAL PURINE BIOSYNTHETIC PROTEIN ADENOSINE-3"/>
    <property type="match status" value="1"/>
</dbReference>
<evidence type="ECO:0000256" key="1">
    <source>
        <dbReference type="ARBA" id="ARBA00004686"/>
    </source>
</evidence>
<dbReference type="Pfam" id="PF02769">
    <property type="entry name" value="AIRS_C"/>
    <property type="match status" value="1"/>
</dbReference>
<protein>
    <recommendedName>
        <fullName evidence="2">phosphoribosylformylglycinamidine cyclo-ligase</fullName>
        <ecNumber evidence="2">6.3.3.1</ecNumber>
    </recommendedName>
</protein>
<evidence type="ECO:0000256" key="5">
    <source>
        <dbReference type="ARBA" id="ARBA00022840"/>
    </source>
</evidence>
<dbReference type="Gene3D" id="3.90.650.10">
    <property type="entry name" value="PurM-like C-terminal domain"/>
    <property type="match status" value="1"/>
</dbReference>
<accession>A0A382HMY5</accession>
<comment type="pathway">
    <text evidence="1">Purine metabolism; IMP biosynthesis via de novo pathway; 5-amino-1-(5-phospho-D-ribosyl)imidazole from N(2)-formyl-N(1)-(5-phospho-D-ribosyl)glycinamide: step 2/2.</text>
</comment>
<dbReference type="Gene3D" id="3.30.1330.10">
    <property type="entry name" value="PurM-like, N-terminal domain"/>
    <property type="match status" value="1"/>
</dbReference>
<dbReference type="GO" id="GO:0005524">
    <property type="term" value="F:ATP binding"/>
    <property type="evidence" value="ECO:0007669"/>
    <property type="project" value="UniProtKB-KW"/>
</dbReference>
<dbReference type="UniPathway" id="UPA00074">
    <property type="reaction ID" value="UER00129"/>
</dbReference>
<dbReference type="SUPFAM" id="SSF55326">
    <property type="entry name" value="PurM N-terminal domain-like"/>
    <property type="match status" value="1"/>
</dbReference>
<dbReference type="Pfam" id="PF00586">
    <property type="entry name" value="AIRS"/>
    <property type="match status" value="1"/>
</dbReference>
<evidence type="ECO:0000256" key="3">
    <source>
        <dbReference type="ARBA" id="ARBA00022598"/>
    </source>
</evidence>
<feature type="domain" description="PurM-like N-terminal" evidence="6">
    <location>
        <begin position="55"/>
        <end position="160"/>
    </location>
</feature>
<evidence type="ECO:0000256" key="2">
    <source>
        <dbReference type="ARBA" id="ARBA00013047"/>
    </source>
</evidence>
<keyword evidence="4" id="KW-0547">Nucleotide-binding</keyword>
<name>A0A382HMY5_9ZZZZ</name>
<dbReference type="GO" id="GO:0046084">
    <property type="term" value="P:adenine biosynthetic process"/>
    <property type="evidence" value="ECO:0007669"/>
    <property type="project" value="TreeGrafter"/>
</dbReference>
<dbReference type="EMBL" id="UINC01062188">
    <property type="protein sequence ID" value="SVB88559.1"/>
    <property type="molecule type" value="Genomic_DNA"/>
</dbReference>
<evidence type="ECO:0000256" key="4">
    <source>
        <dbReference type="ARBA" id="ARBA00022741"/>
    </source>
</evidence>
<keyword evidence="3" id="KW-0436">Ligase</keyword>